<dbReference type="InterPro" id="IPR018356">
    <property type="entry name" value="Tscrpt_reg_HTH_DeoR_CS"/>
</dbReference>
<dbReference type="Proteomes" id="UP000295131">
    <property type="component" value="Unassembled WGS sequence"/>
</dbReference>
<accession>A0A4R5PL24</accession>
<keyword evidence="3" id="KW-0238">DNA-binding</keyword>
<dbReference type="SMART" id="SM01134">
    <property type="entry name" value="DeoRC"/>
    <property type="match status" value="1"/>
</dbReference>
<dbReference type="InterPro" id="IPR036388">
    <property type="entry name" value="WH-like_DNA-bd_sf"/>
</dbReference>
<feature type="domain" description="HTH deoR-type" evidence="5">
    <location>
        <begin position="3"/>
        <end position="58"/>
    </location>
</feature>
<sequence>MLTRERQEVIRARLDLSGRVVAADLAREFAVSEDTIRRDLRELAAEGICERVYGGALVRVPARPFSERMSENQPLKSVFGAEIASLLPDGGLVFIDAGTTNLSVAEAIGSGRDMTVMTNAPAIAAMLTVSSDVEVMLTGGRVDRKIGGAIDTRAVTSLDGIYPDVFVLGTCGIVPGEGLFASRADEQTFKAEVARRSRRIITAADTAKFETAAPYRITAFSPEVTLLVENGNSNDMSAIAEAGARIVPVAAGRANT</sequence>
<dbReference type="SUPFAM" id="SSF46785">
    <property type="entry name" value="Winged helix' DNA-binding domain"/>
    <property type="match status" value="1"/>
</dbReference>
<keyword evidence="4" id="KW-0804">Transcription</keyword>
<dbReference type="PRINTS" id="PR00037">
    <property type="entry name" value="HTHLACR"/>
</dbReference>
<evidence type="ECO:0000259" key="5">
    <source>
        <dbReference type="PROSITE" id="PS51000"/>
    </source>
</evidence>
<name>A0A4R5PL24_9HYPH</name>
<keyword evidence="7" id="KW-1185">Reference proteome</keyword>
<dbReference type="InterPro" id="IPR036390">
    <property type="entry name" value="WH_DNA-bd_sf"/>
</dbReference>
<dbReference type="InterPro" id="IPR037171">
    <property type="entry name" value="NagB/RpiA_transferase-like"/>
</dbReference>
<protein>
    <submittedName>
        <fullName evidence="6">DeoR/GlpR transcriptional regulator</fullName>
    </submittedName>
</protein>
<dbReference type="PROSITE" id="PS00894">
    <property type="entry name" value="HTH_DEOR_1"/>
    <property type="match status" value="1"/>
</dbReference>
<dbReference type="EMBL" id="SMSI01000001">
    <property type="protein sequence ID" value="TDH37612.1"/>
    <property type="molecule type" value="Genomic_DNA"/>
</dbReference>
<evidence type="ECO:0000256" key="4">
    <source>
        <dbReference type="ARBA" id="ARBA00023163"/>
    </source>
</evidence>
<dbReference type="PANTHER" id="PTHR30363:SF4">
    <property type="entry name" value="GLYCEROL-3-PHOSPHATE REGULON REPRESSOR"/>
    <property type="match status" value="1"/>
</dbReference>
<dbReference type="Gene3D" id="1.10.10.10">
    <property type="entry name" value="Winged helix-like DNA-binding domain superfamily/Winged helix DNA-binding domain"/>
    <property type="match status" value="1"/>
</dbReference>
<reference evidence="6 7" key="1">
    <citation type="journal article" date="2013" name="Int. J. Syst. Evol. Microbiol.">
        <title>Hoeflea suaedae sp. nov., an endophytic bacterium isolated from the root of the halophyte Suaeda maritima.</title>
        <authorList>
            <person name="Chung E.J."/>
            <person name="Park J.A."/>
            <person name="Pramanik P."/>
            <person name="Bibi F."/>
            <person name="Jeon C.O."/>
            <person name="Chung Y.R."/>
        </authorList>
    </citation>
    <scope>NUCLEOTIDE SEQUENCE [LARGE SCALE GENOMIC DNA]</scope>
    <source>
        <strain evidence="6 7">YC6898</strain>
    </source>
</reference>
<evidence type="ECO:0000313" key="7">
    <source>
        <dbReference type="Proteomes" id="UP000295131"/>
    </source>
</evidence>
<dbReference type="InterPro" id="IPR001034">
    <property type="entry name" value="DeoR_HTH"/>
</dbReference>
<proteinExistence type="predicted"/>
<evidence type="ECO:0000256" key="2">
    <source>
        <dbReference type="ARBA" id="ARBA00023015"/>
    </source>
</evidence>
<dbReference type="RefSeq" id="WP_133282450.1">
    <property type="nucleotide sequence ID" value="NZ_SMSI01000001.1"/>
</dbReference>
<dbReference type="SUPFAM" id="SSF100950">
    <property type="entry name" value="NagB/RpiA/CoA transferase-like"/>
    <property type="match status" value="1"/>
</dbReference>
<dbReference type="InterPro" id="IPR050313">
    <property type="entry name" value="Carb_Metab_HTH_regulators"/>
</dbReference>
<keyword evidence="1" id="KW-0678">Repressor</keyword>
<evidence type="ECO:0000256" key="3">
    <source>
        <dbReference type="ARBA" id="ARBA00023125"/>
    </source>
</evidence>
<dbReference type="GO" id="GO:0003677">
    <property type="term" value="F:DNA binding"/>
    <property type="evidence" value="ECO:0007669"/>
    <property type="project" value="UniProtKB-KW"/>
</dbReference>
<dbReference type="PANTHER" id="PTHR30363">
    <property type="entry name" value="HTH-TYPE TRANSCRIPTIONAL REGULATOR SRLR-RELATED"/>
    <property type="match status" value="1"/>
</dbReference>
<comment type="caution">
    <text evidence="6">The sequence shown here is derived from an EMBL/GenBank/DDBJ whole genome shotgun (WGS) entry which is preliminary data.</text>
</comment>
<evidence type="ECO:0000313" key="6">
    <source>
        <dbReference type="EMBL" id="TDH37612.1"/>
    </source>
</evidence>
<dbReference type="GO" id="GO:0003700">
    <property type="term" value="F:DNA-binding transcription factor activity"/>
    <property type="evidence" value="ECO:0007669"/>
    <property type="project" value="InterPro"/>
</dbReference>
<evidence type="ECO:0000256" key="1">
    <source>
        <dbReference type="ARBA" id="ARBA00022491"/>
    </source>
</evidence>
<dbReference type="OrthoDB" id="9814815at2"/>
<dbReference type="PROSITE" id="PS51000">
    <property type="entry name" value="HTH_DEOR_2"/>
    <property type="match status" value="1"/>
</dbReference>
<dbReference type="InterPro" id="IPR014036">
    <property type="entry name" value="DeoR-like_C"/>
</dbReference>
<dbReference type="Pfam" id="PF00455">
    <property type="entry name" value="DeoRC"/>
    <property type="match status" value="1"/>
</dbReference>
<dbReference type="AlphaFoldDB" id="A0A4R5PL24"/>
<dbReference type="Pfam" id="PF08220">
    <property type="entry name" value="HTH_DeoR"/>
    <property type="match status" value="1"/>
</dbReference>
<gene>
    <name evidence="6" type="ORF">E2A64_00230</name>
</gene>
<dbReference type="SMART" id="SM00420">
    <property type="entry name" value="HTH_DEOR"/>
    <property type="match status" value="1"/>
</dbReference>
<keyword evidence="2" id="KW-0805">Transcription regulation</keyword>
<organism evidence="6 7">
    <name type="scientific">Pseudohoeflea suaedae</name>
    <dbReference type="NCBI Taxonomy" id="877384"/>
    <lineage>
        <taxon>Bacteria</taxon>
        <taxon>Pseudomonadati</taxon>
        <taxon>Pseudomonadota</taxon>
        <taxon>Alphaproteobacteria</taxon>
        <taxon>Hyphomicrobiales</taxon>
        <taxon>Rhizobiaceae</taxon>
        <taxon>Pseudohoeflea</taxon>
    </lineage>
</organism>